<evidence type="ECO:0000256" key="5">
    <source>
        <dbReference type="ARBA" id="ARBA00037226"/>
    </source>
</evidence>
<dbReference type="InterPro" id="IPR034704">
    <property type="entry name" value="Ribosomal_bL28/bL31-like_sf"/>
</dbReference>
<dbReference type="GO" id="GO:0003735">
    <property type="term" value="F:structural constituent of ribosome"/>
    <property type="evidence" value="ECO:0007669"/>
    <property type="project" value="InterPro"/>
</dbReference>
<evidence type="ECO:0000256" key="1">
    <source>
        <dbReference type="ARBA" id="ARBA00008760"/>
    </source>
</evidence>
<evidence type="ECO:0000313" key="6">
    <source>
        <dbReference type="EMBL" id="KIW06492.1"/>
    </source>
</evidence>
<protein>
    <recommendedName>
        <fullName evidence="4">Large ribosomal subunit protein bL28m</fullName>
    </recommendedName>
</protein>
<dbReference type="RefSeq" id="XP_016216361.1">
    <property type="nucleotide sequence ID" value="XM_016356055.1"/>
</dbReference>
<dbReference type="InParanoid" id="A0A0D1Z0K9"/>
<sequence length="353" mass="40164">MASLLRPRRPIHQEVHLLSQQIRSFSFTHRQCGHKQALAHAHANLPEYPYGPSRWYKQSNFGLYGGLKISSGNNVSPETETKTRRKWRPNVQMKRLYSHALQRYVRVKVATRVLRTIDKCGGLDEYLVGEKPARIKELGMKGWELRCKVMETQWWLERKIKLREQWGLSPVRTYFPEEKEDTEGQPFMVGMYGEKLLDAAAAAEAGYTGLKEAEPEYDQDGNPISLPDLIAYDESENEDMEAAKPEEGELVDVGKIPEEPDYKYVSGKLKRKAILKERKAIAAQAKAAHRARKEAERSIEQRALAGEKGLRSTDLKQHLAYQERKAALEKANKILATTTTTTDASNSSARPTL</sequence>
<name>A0A0D1Z0K9_9PEZI</name>
<keyword evidence="7" id="KW-1185">Reference proteome</keyword>
<evidence type="ECO:0000256" key="3">
    <source>
        <dbReference type="ARBA" id="ARBA00023274"/>
    </source>
</evidence>
<dbReference type="Proteomes" id="UP000053259">
    <property type="component" value="Unassembled WGS sequence"/>
</dbReference>
<dbReference type="FunFam" id="2.30.170.40:FF:000003">
    <property type="entry name" value="54S ribosomal protein L24"/>
    <property type="match status" value="1"/>
</dbReference>
<dbReference type="GO" id="GO:0005762">
    <property type="term" value="C:mitochondrial large ribosomal subunit"/>
    <property type="evidence" value="ECO:0007669"/>
    <property type="project" value="TreeGrafter"/>
</dbReference>
<comment type="similarity">
    <text evidence="1">Belongs to the bacterial ribosomal protein bL28 family.</text>
</comment>
<keyword evidence="3" id="KW-0687">Ribonucleoprotein</keyword>
<proteinExistence type="inferred from homology"/>
<dbReference type="GeneID" id="27310901"/>
<dbReference type="PANTHER" id="PTHR13528">
    <property type="entry name" value="39S RIBOSOMAL PROTEIN L28, MITOCHONDRIAL"/>
    <property type="match status" value="1"/>
</dbReference>
<comment type="function">
    <text evidence="5">Component of the mitochondrial ribosome (mitoribosome), a dedicated translation machinery responsible for the synthesis of mitochondrial genome-encoded proteins, including at least some of the essential transmembrane subunits of the mitochondrial respiratory chain. The mitoribosomes are attached to the mitochondrial inner membrane and translation products are cotranslationally integrated into the membrane.</text>
</comment>
<dbReference type="Gene3D" id="2.30.170.40">
    <property type="entry name" value="Ribosomal protein L28/L24"/>
    <property type="match status" value="1"/>
</dbReference>
<gene>
    <name evidence="6" type="ORF">PV09_02928</name>
</gene>
<evidence type="ECO:0000313" key="7">
    <source>
        <dbReference type="Proteomes" id="UP000053259"/>
    </source>
</evidence>
<keyword evidence="2" id="KW-0689">Ribosomal protein</keyword>
<evidence type="ECO:0000256" key="4">
    <source>
        <dbReference type="ARBA" id="ARBA00035269"/>
    </source>
</evidence>
<accession>A0A0D1Z0K9</accession>
<dbReference type="AlphaFoldDB" id="A0A0D1Z0K9"/>
<dbReference type="SUPFAM" id="SSF143800">
    <property type="entry name" value="L28p-like"/>
    <property type="match status" value="1"/>
</dbReference>
<evidence type="ECO:0000256" key="2">
    <source>
        <dbReference type="ARBA" id="ARBA00022980"/>
    </source>
</evidence>
<dbReference type="HOGENOM" id="CLU_785734_0_0_1"/>
<dbReference type="EMBL" id="KN847535">
    <property type="protein sequence ID" value="KIW06492.1"/>
    <property type="molecule type" value="Genomic_DNA"/>
</dbReference>
<organism evidence="6 7">
    <name type="scientific">Verruconis gallopava</name>
    <dbReference type="NCBI Taxonomy" id="253628"/>
    <lineage>
        <taxon>Eukaryota</taxon>
        <taxon>Fungi</taxon>
        <taxon>Dikarya</taxon>
        <taxon>Ascomycota</taxon>
        <taxon>Pezizomycotina</taxon>
        <taxon>Dothideomycetes</taxon>
        <taxon>Pleosporomycetidae</taxon>
        <taxon>Venturiales</taxon>
        <taxon>Sympoventuriaceae</taxon>
        <taxon>Verruconis</taxon>
    </lineage>
</organism>
<dbReference type="InterPro" id="IPR026569">
    <property type="entry name" value="Ribosomal_bL28"/>
</dbReference>
<dbReference type="OrthoDB" id="361870at2759"/>
<dbReference type="VEuPathDB" id="FungiDB:PV09_02928"/>
<dbReference type="InterPro" id="IPR037147">
    <property type="entry name" value="Ribosomal_bL28_sf"/>
</dbReference>
<dbReference type="STRING" id="253628.A0A0D1Z0K9"/>
<dbReference type="PANTHER" id="PTHR13528:SF2">
    <property type="entry name" value="LARGE RIBOSOMAL SUBUNIT PROTEIN BL28M"/>
    <property type="match status" value="1"/>
</dbReference>
<reference evidence="6 7" key="1">
    <citation type="submission" date="2015-01" db="EMBL/GenBank/DDBJ databases">
        <title>The Genome Sequence of Ochroconis gallopava CBS43764.</title>
        <authorList>
            <consortium name="The Broad Institute Genomics Platform"/>
            <person name="Cuomo C."/>
            <person name="de Hoog S."/>
            <person name="Gorbushina A."/>
            <person name="Stielow B."/>
            <person name="Teixiera M."/>
            <person name="Abouelleil A."/>
            <person name="Chapman S.B."/>
            <person name="Priest M."/>
            <person name="Young S.K."/>
            <person name="Wortman J."/>
            <person name="Nusbaum C."/>
            <person name="Birren B."/>
        </authorList>
    </citation>
    <scope>NUCLEOTIDE SEQUENCE [LARGE SCALE GENOMIC DNA]</scope>
    <source>
        <strain evidence="6 7">CBS 43764</strain>
    </source>
</reference>
<dbReference type="Pfam" id="PF00830">
    <property type="entry name" value="Ribosomal_L28"/>
    <property type="match status" value="1"/>
</dbReference>